<protein>
    <submittedName>
        <fullName evidence="1">Uncharacterized protein</fullName>
    </submittedName>
</protein>
<evidence type="ECO:0000313" key="2">
    <source>
        <dbReference type="Proteomes" id="UP000186513"/>
    </source>
</evidence>
<dbReference type="Proteomes" id="UP000186513">
    <property type="component" value="Unassembled WGS sequence"/>
</dbReference>
<accession>A0A1K2H6V7</accession>
<dbReference type="RefSeq" id="WP_072427085.1">
    <property type="nucleotide sequence ID" value="NZ_FPKR01000002.1"/>
</dbReference>
<gene>
    <name evidence="1" type="ORF">SAMN02745887_00538</name>
</gene>
<dbReference type="OrthoDB" id="9096196at2"/>
<dbReference type="STRING" id="1121279.SAMN02745887_00538"/>
<sequence length="78" mass="8987">MIPLVLRSSEATDMPEGRPWEFTTVWQEVVDGRISGEYQITSQGARIYDFVYTNLRNGKTVAFTQDDAAWQPDGCRWQ</sequence>
<reference evidence="1 2" key="1">
    <citation type="submission" date="2016-11" db="EMBL/GenBank/DDBJ databases">
        <authorList>
            <person name="Jaros S."/>
            <person name="Januszkiewicz K."/>
            <person name="Wedrychowicz H."/>
        </authorList>
    </citation>
    <scope>NUCLEOTIDE SEQUENCE [LARGE SCALE GENOMIC DNA]</scope>
    <source>
        <strain evidence="1 2">DSM 18899</strain>
    </source>
</reference>
<dbReference type="EMBL" id="FPKR01000002">
    <property type="protein sequence ID" value="SFZ72126.1"/>
    <property type="molecule type" value="Genomic_DNA"/>
</dbReference>
<name>A0A1K2H6V7_9NEIS</name>
<dbReference type="AlphaFoldDB" id="A0A1K2H6V7"/>
<organism evidence="1 2">
    <name type="scientific">Chitinimonas taiwanensis DSM 18899</name>
    <dbReference type="NCBI Taxonomy" id="1121279"/>
    <lineage>
        <taxon>Bacteria</taxon>
        <taxon>Pseudomonadati</taxon>
        <taxon>Pseudomonadota</taxon>
        <taxon>Betaproteobacteria</taxon>
        <taxon>Neisseriales</taxon>
        <taxon>Chitinibacteraceae</taxon>
        <taxon>Chitinimonas</taxon>
    </lineage>
</organism>
<evidence type="ECO:0000313" key="1">
    <source>
        <dbReference type="EMBL" id="SFZ72126.1"/>
    </source>
</evidence>
<proteinExistence type="predicted"/>
<keyword evidence="2" id="KW-1185">Reference proteome</keyword>